<evidence type="ECO:0000313" key="2">
    <source>
        <dbReference type="EMBL" id="GIJ09629.1"/>
    </source>
</evidence>
<name>A0ABQ4HVE3_9ACTN</name>
<dbReference type="EMBL" id="BOOZ01000014">
    <property type="protein sequence ID" value="GIJ09629.1"/>
    <property type="molecule type" value="Genomic_DNA"/>
</dbReference>
<accession>A0ABQ4HVE3</accession>
<dbReference type="Proteomes" id="UP000647017">
    <property type="component" value="Unassembled WGS sequence"/>
</dbReference>
<comment type="caution">
    <text evidence="2">The sequence shown here is derived from an EMBL/GenBank/DDBJ whole genome shotgun (WGS) entry which is preliminary data.</text>
</comment>
<sequence length="141" mass="14726">MIFSVRRAALLMPALAVLTSAALVAPMATKAEAATCVRSWSASAGDSVGSGLGFSYSGWPGGNARVKATYKISGTVKSIRVRMSQGGTSTSTTLLGTSGKKVTKDVAVGYRPKGKGTLWFEPRGDSTTTGRTLYSFCLYRS</sequence>
<reference evidence="2 3" key="1">
    <citation type="submission" date="2021-01" db="EMBL/GenBank/DDBJ databases">
        <title>Whole genome shotgun sequence of Verrucosispora andamanensis NBRC 109075.</title>
        <authorList>
            <person name="Komaki H."/>
            <person name="Tamura T."/>
        </authorList>
    </citation>
    <scope>NUCLEOTIDE SEQUENCE [LARGE SCALE GENOMIC DNA]</scope>
    <source>
        <strain evidence="2 3">NBRC 109075</strain>
    </source>
</reference>
<protein>
    <submittedName>
        <fullName evidence="2">Uncharacterized protein</fullName>
    </submittedName>
</protein>
<feature type="chain" id="PRO_5046259212" evidence="1">
    <location>
        <begin position="34"/>
        <end position="141"/>
    </location>
</feature>
<keyword evidence="3" id="KW-1185">Reference proteome</keyword>
<evidence type="ECO:0000313" key="3">
    <source>
        <dbReference type="Proteomes" id="UP000647017"/>
    </source>
</evidence>
<proteinExistence type="predicted"/>
<evidence type="ECO:0000256" key="1">
    <source>
        <dbReference type="SAM" id="SignalP"/>
    </source>
</evidence>
<organism evidence="2 3">
    <name type="scientific">Micromonospora andamanensis</name>
    <dbReference type="NCBI Taxonomy" id="1287068"/>
    <lineage>
        <taxon>Bacteria</taxon>
        <taxon>Bacillati</taxon>
        <taxon>Actinomycetota</taxon>
        <taxon>Actinomycetes</taxon>
        <taxon>Micromonosporales</taxon>
        <taxon>Micromonosporaceae</taxon>
        <taxon>Micromonospora</taxon>
    </lineage>
</organism>
<keyword evidence="1" id="KW-0732">Signal</keyword>
<feature type="signal peptide" evidence="1">
    <location>
        <begin position="1"/>
        <end position="33"/>
    </location>
</feature>
<gene>
    <name evidence="2" type="ORF">Van01_28430</name>
</gene>